<dbReference type="AlphaFoldDB" id="A0A0D0DJI5"/>
<dbReference type="InterPro" id="IPR036397">
    <property type="entry name" value="RNaseH_sf"/>
</dbReference>
<dbReference type="InParanoid" id="A0A0D0DJI5"/>
<dbReference type="STRING" id="930991.A0A0D0DJI5"/>
<dbReference type="EMBL" id="KN825731">
    <property type="protein sequence ID" value="KIK81789.1"/>
    <property type="molecule type" value="Genomic_DNA"/>
</dbReference>
<name>A0A0D0DJI5_9AGAM</name>
<proteinExistence type="predicted"/>
<dbReference type="InterPro" id="IPR038717">
    <property type="entry name" value="Tc1-like_DDE_dom"/>
</dbReference>
<evidence type="ECO:0000313" key="2">
    <source>
        <dbReference type="EMBL" id="KIK81789.1"/>
    </source>
</evidence>
<dbReference type="Proteomes" id="UP000054538">
    <property type="component" value="Unassembled WGS sequence"/>
</dbReference>
<reference evidence="2 3" key="1">
    <citation type="submission" date="2014-04" db="EMBL/GenBank/DDBJ databases">
        <authorList>
            <consortium name="DOE Joint Genome Institute"/>
            <person name="Kuo A."/>
            <person name="Kohler A."/>
            <person name="Jargeat P."/>
            <person name="Nagy L.G."/>
            <person name="Floudas D."/>
            <person name="Copeland A."/>
            <person name="Barry K.W."/>
            <person name="Cichocki N."/>
            <person name="Veneault-Fourrey C."/>
            <person name="LaButti K."/>
            <person name="Lindquist E.A."/>
            <person name="Lipzen A."/>
            <person name="Lundell T."/>
            <person name="Morin E."/>
            <person name="Murat C."/>
            <person name="Sun H."/>
            <person name="Tunlid A."/>
            <person name="Henrissat B."/>
            <person name="Grigoriev I.V."/>
            <person name="Hibbett D.S."/>
            <person name="Martin F."/>
            <person name="Nordberg H.P."/>
            <person name="Cantor M.N."/>
            <person name="Hua S.X."/>
        </authorList>
    </citation>
    <scope>NUCLEOTIDE SEQUENCE [LARGE SCALE GENOMIC DNA]</scope>
    <source>
        <strain evidence="2 3">Ve08.2h10</strain>
    </source>
</reference>
<dbReference type="GO" id="GO:0003676">
    <property type="term" value="F:nucleic acid binding"/>
    <property type="evidence" value="ECO:0007669"/>
    <property type="project" value="InterPro"/>
</dbReference>
<dbReference type="Pfam" id="PF13358">
    <property type="entry name" value="DDE_3"/>
    <property type="match status" value="1"/>
</dbReference>
<keyword evidence="3" id="KW-1185">Reference proteome</keyword>
<dbReference type="OrthoDB" id="2266637at2759"/>
<feature type="domain" description="Tc1-like transposase DDE" evidence="1">
    <location>
        <begin position="2"/>
        <end position="34"/>
    </location>
</feature>
<evidence type="ECO:0000259" key="1">
    <source>
        <dbReference type="Pfam" id="PF13358"/>
    </source>
</evidence>
<gene>
    <name evidence="2" type="ORF">PAXRUDRAFT_40216</name>
</gene>
<evidence type="ECO:0000313" key="3">
    <source>
        <dbReference type="Proteomes" id="UP000054538"/>
    </source>
</evidence>
<protein>
    <recommendedName>
        <fullName evidence="1">Tc1-like transposase DDE domain-containing protein</fullName>
    </recommendedName>
</protein>
<accession>A0A0D0DJI5</accession>
<dbReference type="Gene3D" id="3.30.420.10">
    <property type="entry name" value="Ribonuclease H-like superfamily/Ribonuclease H"/>
    <property type="match status" value="1"/>
</dbReference>
<feature type="non-terminal residue" evidence="2">
    <location>
        <position position="70"/>
    </location>
</feature>
<sequence length="70" mass="8024">MHLVYLPPYSPNFNPIEEAFSAIKAWIQGNQNYAQGELSGEETANPYTMIWEAVFMTVTHDKVAGWYHDC</sequence>
<reference evidence="3" key="2">
    <citation type="submission" date="2015-01" db="EMBL/GenBank/DDBJ databases">
        <title>Evolutionary Origins and Diversification of the Mycorrhizal Mutualists.</title>
        <authorList>
            <consortium name="DOE Joint Genome Institute"/>
            <consortium name="Mycorrhizal Genomics Consortium"/>
            <person name="Kohler A."/>
            <person name="Kuo A."/>
            <person name="Nagy L.G."/>
            <person name="Floudas D."/>
            <person name="Copeland A."/>
            <person name="Barry K.W."/>
            <person name="Cichocki N."/>
            <person name="Veneault-Fourrey C."/>
            <person name="LaButti K."/>
            <person name="Lindquist E.A."/>
            <person name="Lipzen A."/>
            <person name="Lundell T."/>
            <person name="Morin E."/>
            <person name="Murat C."/>
            <person name="Riley R."/>
            <person name="Ohm R."/>
            <person name="Sun H."/>
            <person name="Tunlid A."/>
            <person name="Henrissat B."/>
            <person name="Grigoriev I.V."/>
            <person name="Hibbett D.S."/>
            <person name="Martin F."/>
        </authorList>
    </citation>
    <scope>NUCLEOTIDE SEQUENCE [LARGE SCALE GENOMIC DNA]</scope>
    <source>
        <strain evidence="3">Ve08.2h10</strain>
    </source>
</reference>
<dbReference type="HOGENOM" id="CLU_056788_12_1_1"/>
<organism evidence="2 3">
    <name type="scientific">Paxillus rubicundulus Ve08.2h10</name>
    <dbReference type="NCBI Taxonomy" id="930991"/>
    <lineage>
        <taxon>Eukaryota</taxon>
        <taxon>Fungi</taxon>
        <taxon>Dikarya</taxon>
        <taxon>Basidiomycota</taxon>
        <taxon>Agaricomycotina</taxon>
        <taxon>Agaricomycetes</taxon>
        <taxon>Agaricomycetidae</taxon>
        <taxon>Boletales</taxon>
        <taxon>Paxilineae</taxon>
        <taxon>Paxillaceae</taxon>
        <taxon>Paxillus</taxon>
    </lineage>
</organism>